<proteinExistence type="inferred from homology"/>
<dbReference type="GO" id="GO:0003677">
    <property type="term" value="F:DNA binding"/>
    <property type="evidence" value="ECO:0007669"/>
    <property type="project" value="UniProtKB-KW"/>
</dbReference>
<keyword evidence="3" id="KW-0235">DNA replication</keyword>
<dbReference type="GeneID" id="54584043"/>
<evidence type="ECO:0000313" key="9">
    <source>
        <dbReference type="Proteomes" id="UP000800094"/>
    </source>
</evidence>
<keyword evidence="5" id="KW-0539">Nucleus</keyword>
<gene>
    <name evidence="8" type="ORF">BU26DRAFT_526581</name>
</gene>
<dbReference type="AlphaFoldDB" id="A0A6A6IZI5"/>
<reference evidence="8" key="1">
    <citation type="journal article" date="2020" name="Stud. Mycol.">
        <title>101 Dothideomycetes genomes: a test case for predicting lifestyles and emergence of pathogens.</title>
        <authorList>
            <person name="Haridas S."/>
            <person name="Albert R."/>
            <person name="Binder M."/>
            <person name="Bloem J."/>
            <person name="Labutti K."/>
            <person name="Salamov A."/>
            <person name="Andreopoulos B."/>
            <person name="Baker S."/>
            <person name="Barry K."/>
            <person name="Bills G."/>
            <person name="Bluhm B."/>
            <person name="Cannon C."/>
            <person name="Castanera R."/>
            <person name="Culley D."/>
            <person name="Daum C."/>
            <person name="Ezra D."/>
            <person name="Gonzalez J."/>
            <person name="Henrissat B."/>
            <person name="Kuo A."/>
            <person name="Liang C."/>
            <person name="Lipzen A."/>
            <person name="Lutzoni F."/>
            <person name="Magnuson J."/>
            <person name="Mondo S."/>
            <person name="Nolan M."/>
            <person name="Ohm R."/>
            <person name="Pangilinan J."/>
            <person name="Park H.-J."/>
            <person name="Ramirez L."/>
            <person name="Alfaro M."/>
            <person name="Sun H."/>
            <person name="Tritt A."/>
            <person name="Yoshinaga Y."/>
            <person name="Zwiers L.-H."/>
            <person name="Turgeon B."/>
            <person name="Goodwin S."/>
            <person name="Spatafora J."/>
            <person name="Crous P."/>
            <person name="Grigoriev I."/>
        </authorList>
    </citation>
    <scope>NUCLEOTIDE SEQUENCE</scope>
    <source>
        <strain evidence="8">CBS 122368</strain>
    </source>
</reference>
<sequence length="361" mass="39737">MSRATAEQALSSLIPTLNGPLPPELVELAASLLARSRSAAHSLKQDEEIARPYACAQLACERLKKRLNLPTITPRPPCPPRIYKKLYQYLESALPASTAREPQTPRKAAGSAPASARTTPKTPLSARKTPRSSRKDGDKAQEPPEWTMRTIRTLLKAFSFPNAAPHIYTGVESIVPLLARMSAAVAETPSKRPRRAASALPAANSDLSNSRVLGLIAVLLFYVLSRMMDKDITPEQYLEWRSKAVSTLLKSPPGKDISEEDLSVEIEQLMPMAQEEGWLQMEWFLNVLPPDAGEEMEGVEMTDGHATMGAKSRGLKDGGSDYIGLGTMIQDATDYLSERQREDYRIWKAGILARVEEIEAS</sequence>
<dbReference type="EMBL" id="ML987189">
    <property type="protein sequence ID" value="KAF2256011.1"/>
    <property type="molecule type" value="Genomic_DNA"/>
</dbReference>
<feature type="region of interest" description="Disordered" evidence="6">
    <location>
        <begin position="95"/>
        <end position="146"/>
    </location>
</feature>
<evidence type="ECO:0000256" key="3">
    <source>
        <dbReference type="ARBA" id="ARBA00022705"/>
    </source>
</evidence>
<dbReference type="InterPro" id="IPR008721">
    <property type="entry name" value="ORC6_cyclin_first"/>
</dbReference>
<name>A0A6A6IZI5_9PLEO</name>
<evidence type="ECO:0000256" key="6">
    <source>
        <dbReference type="SAM" id="MobiDB-lite"/>
    </source>
</evidence>
<evidence type="ECO:0000256" key="2">
    <source>
        <dbReference type="ARBA" id="ARBA00010840"/>
    </source>
</evidence>
<evidence type="ECO:0000256" key="4">
    <source>
        <dbReference type="ARBA" id="ARBA00023125"/>
    </source>
</evidence>
<dbReference type="GO" id="GO:0005664">
    <property type="term" value="C:nuclear origin of replication recognition complex"/>
    <property type="evidence" value="ECO:0007669"/>
    <property type="project" value="InterPro"/>
</dbReference>
<comment type="similarity">
    <text evidence="2">Belongs to the ORC6 family.</text>
</comment>
<dbReference type="Proteomes" id="UP000800094">
    <property type="component" value="Unassembled WGS sequence"/>
</dbReference>
<evidence type="ECO:0000259" key="7">
    <source>
        <dbReference type="Pfam" id="PF05460"/>
    </source>
</evidence>
<evidence type="ECO:0000256" key="5">
    <source>
        <dbReference type="ARBA" id="ARBA00023242"/>
    </source>
</evidence>
<feature type="compositionally biased region" description="Basic and acidic residues" evidence="6">
    <location>
        <begin position="133"/>
        <end position="142"/>
    </location>
</feature>
<organism evidence="8 9">
    <name type="scientific">Trematosphaeria pertusa</name>
    <dbReference type="NCBI Taxonomy" id="390896"/>
    <lineage>
        <taxon>Eukaryota</taxon>
        <taxon>Fungi</taxon>
        <taxon>Dikarya</taxon>
        <taxon>Ascomycota</taxon>
        <taxon>Pezizomycotina</taxon>
        <taxon>Dothideomycetes</taxon>
        <taxon>Pleosporomycetidae</taxon>
        <taxon>Pleosporales</taxon>
        <taxon>Massarineae</taxon>
        <taxon>Trematosphaeriaceae</taxon>
        <taxon>Trematosphaeria</taxon>
    </lineage>
</organism>
<dbReference type="GO" id="GO:0006260">
    <property type="term" value="P:DNA replication"/>
    <property type="evidence" value="ECO:0007669"/>
    <property type="project" value="UniProtKB-KW"/>
</dbReference>
<protein>
    <recommendedName>
        <fullName evidence="7">ORC6 first cyclin-like domain-containing protein</fullName>
    </recommendedName>
</protein>
<dbReference type="Pfam" id="PF05460">
    <property type="entry name" value="ORC6"/>
    <property type="match status" value="1"/>
</dbReference>
<feature type="domain" description="ORC6 first cyclin-like" evidence="7">
    <location>
        <begin position="10"/>
        <end position="94"/>
    </location>
</feature>
<keyword evidence="4" id="KW-0238">DNA-binding</keyword>
<keyword evidence="9" id="KW-1185">Reference proteome</keyword>
<dbReference type="RefSeq" id="XP_033691015.1">
    <property type="nucleotide sequence ID" value="XM_033830713.1"/>
</dbReference>
<accession>A0A6A6IZI5</accession>
<comment type="subcellular location">
    <subcellularLocation>
        <location evidence="1">Nucleus</location>
    </subcellularLocation>
</comment>
<evidence type="ECO:0000313" key="8">
    <source>
        <dbReference type="EMBL" id="KAF2256011.1"/>
    </source>
</evidence>
<evidence type="ECO:0000256" key="1">
    <source>
        <dbReference type="ARBA" id="ARBA00004123"/>
    </source>
</evidence>
<dbReference type="OrthoDB" id="5367324at2759"/>